<organism evidence="2 3">
    <name type="scientific">Luteolibacter ambystomatis</name>
    <dbReference type="NCBI Taxonomy" id="2824561"/>
    <lineage>
        <taxon>Bacteria</taxon>
        <taxon>Pseudomonadati</taxon>
        <taxon>Verrucomicrobiota</taxon>
        <taxon>Verrucomicrobiia</taxon>
        <taxon>Verrucomicrobiales</taxon>
        <taxon>Verrucomicrobiaceae</taxon>
        <taxon>Luteolibacter</taxon>
    </lineage>
</organism>
<keyword evidence="1" id="KW-0812">Transmembrane</keyword>
<dbReference type="Proteomes" id="UP000676169">
    <property type="component" value="Chromosome"/>
</dbReference>
<dbReference type="KEGG" id="lamb:KBB96_04560"/>
<keyword evidence="3" id="KW-1185">Reference proteome</keyword>
<gene>
    <name evidence="2" type="ORF">KBB96_04560</name>
</gene>
<reference evidence="2" key="1">
    <citation type="submission" date="2021-04" db="EMBL/GenBank/DDBJ databases">
        <title>Luteolibacter sp. 32A isolated from the skin of an Anderson's salamander (Ambystoma andersonii).</title>
        <authorList>
            <person name="Spergser J."/>
            <person name="Busse H.-J."/>
        </authorList>
    </citation>
    <scope>NUCLEOTIDE SEQUENCE</scope>
    <source>
        <strain evidence="2">32A</strain>
    </source>
</reference>
<proteinExistence type="predicted"/>
<feature type="transmembrane region" description="Helical" evidence="1">
    <location>
        <begin position="6"/>
        <end position="29"/>
    </location>
</feature>
<dbReference type="AlphaFoldDB" id="A0A975PGD7"/>
<name>A0A975PGD7_9BACT</name>
<keyword evidence="1" id="KW-1133">Transmembrane helix</keyword>
<dbReference type="RefSeq" id="WP_211632811.1">
    <property type="nucleotide sequence ID" value="NZ_CP073100.1"/>
</dbReference>
<protein>
    <submittedName>
        <fullName evidence="2">Uncharacterized protein</fullName>
    </submittedName>
</protein>
<keyword evidence="1" id="KW-0472">Membrane</keyword>
<evidence type="ECO:0000313" key="2">
    <source>
        <dbReference type="EMBL" id="QUE52166.1"/>
    </source>
</evidence>
<sequence>MALVDATLAITVLGMLGLILLKLSLNVLIPRQWTMQQTLSDAYLTYEKAYAQRVPFETLTGVSSPWPAQPQYSTTSIEIGRTPGGTPVTGTVYRTRSADGSNYPIDGGTGTTTNNPAAMKIWKVQSVLTYNIGGNTYVKSRTVVRAQ</sequence>
<dbReference type="EMBL" id="CP073100">
    <property type="protein sequence ID" value="QUE52166.1"/>
    <property type="molecule type" value="Genomic_DNA"/>
</dbReference>
<accession>A0A975PGD7</accession>
<evidence type="ECO:0000256" key="1">
    <source>
        <dbReference type="SAM" id="Phobius"/>
    </source>
</evidence>
<evidence type="ECO:0000313" key="3">
    <source>
        <dbReference type="Proteomes" id="UP000676169"/>
    </source>
</evidence>